<dbReference type="Pfam" id="PF08279">
    <property type="entry name" value="HTH_11"/>
    <property type="match status" value="1"/>
</dbReference>
<dbReference type="GO" id="GO:0004077">
    <property type="term" value="F:biotin--[biotin carboxyl-carrier protein] ligase activity"/>
    <property type="evidence" value="ECO:0007669"/>
    <property type="project" value="UniProtKB-EC"/>
</dbReference>
<name>A0ABY7UQA9_9CORY</name>
<dbReference type="RefSeq" id="WP_042405494.1">
    <property type="nucleotide sequence ID" value="NZ_CBYN010000014.1"/>
</dbReference>
<accession>A0ABY7UQA9</accession>
<evidence type="ECO:0000313" key="3">
    <source>
        <dbReference type="Proteomes" id="UP001218071"/>
    </source>
</evidence>
<dbReference type="Gene3D" id="1.10.10.10">
    <property type="entry name" value="Winged helix-like DNA-binding domain superfamily/Winged helix DNA-binding domain"/>
    <property type="match status" value="1"/>
</dbReference>
<evidence type="ECO:0000259" key="1">
    <source>
        <dbReference type="Pfam" id="PF08279"/>
    </source>
</evidence>
<reference evidence="2 3" key="1">
    <citation type="submission" date="2020-10" db="EMBL/GenBank/DDBJ databases">
        <title>Complete genome sequence of Corynebacterium jeddahense DSM 45997, type strain of Corynebacterium jeddahense.</title>
        <authorList>
            <person name="Busche T."/>
            <person name="Kalinowski J."/>
            <person name="Ruckert C."/>
        </authorList>
    </citation>
    <scope>NUCLEOTIDE SEQUENCE [LARGE SCALE GENOMIC DNA]</scope>
    <source>
        <strain evidence="2 3">DSM 45997</strain>
    </source>
</reference>
<dbReference type="InterPro" id="IPR051534">
    <property type="entry name" value="CBASS_pafABC_assoc_protein"/>
</dbReference>
<dbReference type="EC" id="6.3.4.15" evidence="2"/>
<evidence type="ECO:0000313" key="2">
    <source>
        <dbReference type="EMBL" id="WCZ39723.1"/>
    </source>
</evidence>
<feature type="domain" description="Helix-turn-helix type 11" evidence="1">
    <location>
        <begin position="4"/>
        <end position="41"/>
    </location>
</feature>
<organism evidence="2 3">
    <name type="scientific">Corynebacterium jeddahense</name>
    <dbReference type="NCBI Taxonomy" id="1414719"/>
    <lineage>
        <taxon>Bacteria</taxon>
        <taxon>Bacillati</taxon>
        <taxon>Actinomycetota</taxon>
        <taxon>Actinomycetes</taxon>
        <taxon>Mycobacteriales</taxon>
        <taxon>Corynebacteriaceae</taxon>
        <taxon>Corynebacterium</taxon>
    </lineage>
</organism>
<dbReference type="SUPFAM" id="SSF46785">
    <property type="entry name" value="Winged helix' DNA-binding domain"/>
    <property type="match status" value="1"/>
</dbReference>
<keyword evidence="2" id="KW-0436">Ligase</keyword>
<sequence>MGERLQGHEIATALGIDRRSVRRHISQLRAAGYEVKSSRGSYGSYWLGQGNTIAPLRFDDPEARTVLLALSTLLAALDRNDPLWEETLELLESMRAVLPEAVVAEAREQEREVTRRIKKMSAVYGVWERAEGRR</sequence>
<dbReference type="PANTHER" id="PTHR34580">
    <property type="match status" value="1"/>
</dbReference>
<proteinExistence type="predicted"/>
<dbReference type="InterPro" id="IPR013196">
    <property type="entry name" value="HTH_11"/>
</dbReference>
<dbReference type="PANTHER" id="PTHR34580:SF1">
    <property type="entry name" value="PROTEIN PAFC"/>
    <property type="match status" value="1"/>
</dbReference>
<dbReference type="EMBL" id="CP063194">
    <property type="protein sequence ID" value="WCZ39723.1"/>
    <property type="molecule type" value="Genomic_DNA"/>
</dbReference>
<dbReference type="Proteomes" id="UP001218071">
    <property type="component" value="Chromosome"/>
</dbReference>
<protein>
    <submittedName>
        <fullName evidence="2">Bifunctional ligase/repressor BirA</fullName>
        <ecNumber evidence="2">6.3.4.15</ecNumber>
    </submittedName>
</protein>
<gene>
    <name evidence="2" type="primary">birA2</name>
    <name evidence="2" type="ORF">CJEDD_10765</name>
</gene>
<keyword evidence="3" id="KW-1185">Reference proteome</keyword>
<dbReference type="InterPro" id="IPR036390">
    <property type="entry name" value="WH_DNA-bd_sf"/>
</dbReference>
<dbReference type="InterPro" id="IPR036388">
    <property type="entry name" value="WH-like_DNA-bd_sf"/>
</dbReference>